<proteinExistence type="predicted"/>
<reference evidence="2 3" key="1">
    <citation type="submission" date="2010-11" db="EMBL/GenBank/DDBJ databases">
        <authorList>
            <person name="Durkin A.S."/>
            <person name="Madupu R."/>
            <person name="Torralba M."/>
            <person name="Gillis M."/>
            <person name="Methe B."/>
            <person name="Sutton G."/>
            <person name="Nelson K.E."/>
        </authorList>
    </citation>
    <scope>NUCLEOTIDE SEQUENCE [LARGE SCALE GENOMIC DNA]</scope>
    <source>
        <strain evidence="2 3">UPII 345-E</strain>
    </source>
</reference>
<evidence type="ECO:0000313" key="2">
    <source>
        <dbReference type="EMBL" id="EFR43330.1"/>
    </source>
</evidence>
<organism evidence="2 3">
    <name type="scientific">Dialister micraerophilus UPII 345-E</name>
    <dbReference type="NCBI Taxonomy" id="910314"/>
    <lineage>
        <taxon>Bacteria</taxon>
        <taxon>Bacillati</taxon>
        <taxon>Bacillota</taxon>
        <taxon>Negativicutes</taxon>
        <taxon>Veillonellales</taxon>
        <taxon>Veillonellaceae</taxon>
        <taxon>Dialister</taxon>
    </lineage>
</organism>
<name>E4L762_9FIRM</name>
<accession>E4L762</accession>
<dbReference type="Proteomes" id="UP000004594">
    <property type="component" value="Unassembled WGS sequence"/>
</dbReference>
<gene>
    <name evidence="2" type="ORF">HMPREF9220_1355</name>
</gene>
<keyword evidence="1" id="KW-0812">Transmembrane</keyword>
<evidence type="ECO:0000313" key="3">
    <source>
        <dbReference type="Proteomes" id="UP000004594"/>
    </source>
</evidence>
<dbReference type="AlphaFoldDB" id="E4L762"/>
<feature type="transmembrane region" description="Helical" evidence="1">
    <location>
        <begin position="12"/>
        <end position="32"/>
    </location>
</feature>
<keyword evidence="1" id="KW-1133">Transmembrane helix</keyword>
<keyword evidence="1" id="KW-0472">Membrane</keyword>
<evidence type="ECO:0000256" key="1">
    <source>
        <dbReference type="SAM" id="Phobius"/>
    </source>
</evidence>
<dbReference type="EMBL" id="AENT01000001">
    <property type="protein sequence ID" value="EFR43330.1"/>
    <property type="molecule type" value="Genomic_DNA"/>
</dbReference>
<comment type="caution">
    <text evidence="2">The sequence shown here is derived from an EMBL/GenBank/DDBJ whole genome shotgun (WGS) entry which is preliminary data.</text>
</comment>
<protein>
    <submittedName>
        <fullName evidence="2">Uncharacterized protein</fullName>
    </submittedName>
</protein>
<sequence>MKKESLKDKIIDKIILFILLFPFVGAAFWFYVQYKQTFG</sequence>